<feature type="region of interest" description="Disordered" evidence="4">
    <location>
        <begin position="149"/>
        <end position="173"/>
    </location>
</feature>
<name>A0A0N9HV47_9PSEU</name>
<dbReference type="SUPFAM" id="SSF53474">
    <property type="entry name" value="alpha/beta-Hydrolases"/>
    <property type="match status" value="1"/>
</dbReference>
<dbReference type="Pfam" id="PF00561">
    <property type="entry name" value="Abhydrolase_1"/>
    <property type="match status" value="1"/>
</dbReference>
<evidence type="ECO:0000313" key="6">
    <source>
        <dbReference type="EMBL" id="ALG06800.1"/>
    </source>
</evidence>
<reference evidence="6 7" key="1">
    <citation type="submission" date="2015-07" db="EMBL/GenBank/DDBJ databases">
        <title>Genome sequencing of Kibdelosporangium phytohabitans.</title>
        <authorList>
            <person name="Qin S."/>
            <person name="Xing K."/>
        </authorList>
    </citation>
    <scope>NUCLEOTIDE SEQUENCE [LARGE SCALE GENOMIC DNA]</scope>
    <source>
        <strain evidence="6 7">KLBMP1111</strain>
    </source>
</reference>
<organism evidence="6 7">
    <name type="scientific">Kibdelosporangium phytohabitans</name>
    <dbReference type="NCBI Taxonomy" id="860235"/>
    <lineage>
        <taxon>Bacteria</taxon>
        <taxon>Bacillati</taxon>
        <taxon>Actinomycetota</taxon>
        <taxon>Actinomycetes</taxon>
        <taxon>Pseudonocardiales</taxon>
        <taxon>Pseudonocardiaceae</taxon>
        <taxon>Kibdelosporangium</taxon>
    </lineage>
</organism>
<dbReference type="KEGG" id="kphy:AOZ06_07555"/>
<dbReference type="InterPro" id="IPR051601">
    <property type="entry name" value="Serine_prot/Carboxylest_S33"/>
</dbReference>
<proteinExistence type="inferred from homology"/>
<feature type="domain" description="AB hydrolase-1" evidence="5">
    <location>
        <begin position="104"/>
        <end position="493"/>
    </location>
</feature>
<comment type="similarity">
    <text evidence="1">Belongs to the peptidase S33 family.</text>
</comment>
<dbReference type="PANTHER" id="PTHR43248">
    <property type="entry name" value="2-SUCCINYL-6-HYDROXY-2,4-CYCLOHEXADIENE-1-CARBOXYLATE SYNTHASE"/>
    <property type="match status" value="1"/>
</dbReference>
<dbReference type="InterPro" id="IPR029058">
    <property type="entry name" value="AB_hydrolase_fold"/>
</dbReference>
<evidence type="ECO:0000259" key="5">
    <source>
        <dbReference type="Pfam" id="PF00561"/>
    </source>
</evidence>
<evidence type="ECO:0000313" key="7">
    <source>
        <dbReference type="Proteomes" id="UP000063699"/>
    </source>
</evidence>
<dbReference type="EMBL" id="CP012752">
    <property type="protein sequence ID" value="ALG06800.1"/>
    <property type="molecule type" value="Genomic_DNA"/>
</dbReference>
<evidence type="ECO:0000256" key="2">
    <source>
        <dbReference type="ARBA" id="ARBA00022729"/>
    </source>
</evidence>
<feature type="compositionally biased region" description="Low complexity" evidence="4">
    <location>
        <begin position="1"/>
        <end position="15"/>
    </location>
</feature>
<dbReference type="InterPro" id="IPR000073">
    <property type="entry name" value="AB_hydrolase_1"/>
</dbReference>
<dbReference type="OrthoDB" id="3252468at2"/>
<keyword evidence="7" id="KW-1185">Reference proteome</keyword>
<evidence type="ECO:0000256" key="3">
    <source>
        <dbReference type="ARBA" id="ARBA00022801"/>
    </source>
</evidence>
<dbReference type="RefSeq" id="WP_054288772.1">
    <property type="nucleotide sequence ID" value="NZ_CP012752.1"/>
</dbReference>
<dbReference type="Proteomes" id="UP000063699">
    <property type="component" value="Chromosome"/>
</dbReference>
<evidence type="ECO:0000256" key="4">
    <source>
        <dbReference type="SAM" id="MobiDB-lite"/>
    </source>
</evidence>
<feature type="region of interest" description="Disordered" evidence="4">
    <location>
        <begin position="1"/>
        <end position="29"/>
    </location>
</feature>
<dbReference type="STRING" id="860235.AOZ06_07555"/>
<evidence type="ECO:0000256" key="1">
    <source>
        <dbReference type="ARBA" id="ARBA00010088"/>
    </source>
</evidence>
<dbReference type="Gene3D" id="3.40.50.1820">
    <property type="entry name" value="alpha/beta hydrolase"/>
    <property type="match status" value="1"/>
</dbReference>
<keyword evidence="3 6" id="KW-0378">Hydrolase</keyword>
<keyword evidence="2" id="KW-0732">Signal</keyword>
<protein>
    <submittedName>
        <fullName evidence="6">Hydrolase</fullName>
    </submittedName>
</protein>
<dbReference type="PANTHER" id="PTHR43248:SF29">
    <property type="entry name" value="TRIPEPTIDYL AMINOPEPTIDASE"/>
    <property type="match status" value="1"/>
</dbReference>
<dbReference type="GO" id="GO:0016787">
    <property type="term" value="F:hydrolase activity"/>
    <property type="evidence" value="ECO:0007669"/>
    <property type="project" value="UniProtKB-KW"/>
</dbReference>
<dbReference type="AlphaFoldDB" id="A0A0N9HV47"/>
<accession>A0A0N9HV47</accession>
<sequence>MLAASAAACTSSTGAPVAQPVTEQRGPTGTVPAGLATFYGQSLTWGDCVPFARTSDDKSTFKSRDARCARLAVPLDYGKPDGPVISLGLLRVAATDPSRRIGSLLINPGGPGASGLATATRLATQAKDSELRKRFDFVGFDPRGIGSSEPAIRCLTDQERDTERADDDELDASPEGVARVEAEQRDYANKCVQRTGDGAQLLATMGTRDVVKDMDVLRSVLGDEKLTYLGYSYGTRLGTTYAETFPRNVRALVLDGALDPEQDVVDELVAQGEGFQKAFDAFAAWCVQREDCALGRSADQVLPTYWNIVRPLIDRPVDLGEGGRKLSYSDATTAVIQALYAEQLWDTLNKGLADLKRQRPQALMFLADTYFERDKEGHYSTTQDAFTAVRCVDDPRVTDKALVLEAQQRYKQAAPFLDDGRPASPALDACAFWPVPNTSQPHLPNVQGLPPILVISTTGDPATPYQAGVNLAKALGGVVLTYEATQHTAFLQGNACVDNAGSEYLVDLTVPQAGIRCE</sequence>
<gene>
    <name evidence="6" type="ORF">AOZ06_07555</name>
</gene>